<keyword evidence="2" id="KW-1133">Transmembrane helix</keyword>
<evidence type="ECO:0000256" key="1">
    <source>
        <dbReference type="SAM" id="MobiDB-lite"/>
    </source>
</evidence>
<reference evidence="3 4" key="1">
    <citation type="submission" date="2017-02" db="EMBL/GenBank/DDBJ databases">
        <title>Complete genome sequences of Mycobacterium kansasii strains isolated from rhesus macaques.</title>
        <authorList>
            <person name="Panda A."/>
            <person name="Nagaraj S."/>
            <person name="Zhao X."/>
            <person name="Tettelin H."/>
            <person name="Detolla L.J."/>
        </authorList>
    </citation>
    <scope>NUCLEOTIDE SEQUENCE [LARGE SCALE GENOMIC DNA]</scope>
    <source>
        <strain evidence="3 4">11-3469</strain>
    </source>
</reference>
<proteinExistence type="predicted"/>
<evidence type="ECO:0000313" key="3">
    <source>
        <dbReference type="EMBL" id="OOK83528.1"/>
    </source>
</evidence>
<dbReference type="AlphaFoldDB" id="A0A1V3XWR9"/>
<evidence type="ECO:0000256" key="2">
    <source>
        <dbReference type="SAM" id="Phobius"/>
    </source>
</evidence>
<accession>A0A1V3XWR9</accession>
<feature type="compositionally biased region" description="Low complexity" evidence="1">
    <location>
        <begin position="46"/>
        <end position="64"/>
    </location>
</feature>
<feature type="transmembrane region" description="Helical" evidence="2">
    <location>
        <begin position="12"/>
        <end position="35"/>
    </location>
</feature>
<evidence type="ECO:0000313" key="4">
    <source>
        <dbReference type="Proteomes" id="UP000188532"/>
    </source>
</evidence>
<organism evidence="3 4">
    <name type="scientific">Mycobacterium kansasii</name>
    <dbReference type="NCBI Taxonomy" id="1768"/>
    <lineage>
        <taxon>Bacteria</taxon>
        <taxon>Bacillati</taxon>
        <taxon>Actinomycetota</taxon>
        <taxon>Actinomycetes</taxon>
        <taxon>Mycobacteriales</taxon>
        <taxon>Mycobacteriaceae</taxon>
        <taxon>Mycobacterium</taxon>
    </lineage>
</organism>
<feature type="region of interest" description="Disordered" evidence="1">
    <location>
        <begin position="40"/>
        <end position="64"/>
    </location>
</feature>
<comment type="caution">
    <text evidence="3">The sequence shown here is derived from an EMBL/GenBank/DDBJ whole genome shotgun (WGS) entry which is preliminary data.</text>
</comment>
<keyword evidence="2" id="KW-0812">Transmembrane</keyword>
<dbReference type="EMBL" id="MVBN01000001">
    <property type="protein sequence ID" value="OOK83528.1"/>
    <property type="molecule type" value="Genomic_DNA"/>
</dbReference>
<dbReference type="Proteomes" id="UP000188532">
    <property type="component" value="Unassembled WGS sequence"/>
</dbReference>
<name>A0A1V3XWR9_MYCKA</name>
<keyword evidence="2" id="KW-0472">Membrane</keyword>
<protein>
    <submittedName>
        <fullName evidence="3">Uncharacterized protein</fullName>
    </submittedName>
</protein>
<gene>
    <name evidence="3" type="ORF">BZL29_0984</name>
</gene>
<sequence length="64" mass="6964">MVLRAQRRLWLAQLVLPAAAITTAIVVSVAAWTMWQRASRQRRSESPSAAVRPAPVAAAATERP</sequence>